<dbReference type="Proteomes" id="UP001415857">
    <property type="component" value="Unassembled WGS sequence"/>
</dbReference>
<feature type="transmembrane region" description="Helical" evidence="1">
    <location>
        <begin position="60"/>
        <end position="83"/>
    </location>
</feature>
<name>A0AAP0WQ33_LIQFO</name>
<organism evidence="2 3">
    <name type="scientific">Liquidambar formosana</name>
    <name type="common">Formosan gum</name>
    <dbReference type="NCBI Taxonomy" id="63359"/>
    <lineage>
        <taxon>Eukaryota</taxon>
        <taxon>Viridiplantae</taxon>
        <taxon>Streptophyta</taxon>
        <taxon>Embryophyta</taxon>
        <taxon>Tracheophyta</taxon>
        <taxon>Spermatophyta</taxon>
        <taxon>Magnoliopsida</taxon>
        <taxon>eudicotyledons</taxon>
        <taxon>Gunneridae</taxon>
        <taxon>Pentapetalae</taxon>
        <taxon>Saxifragales</taxon>
        <taxon>Altingiaceae</taxon>
        <taxon>Liquidambar</taxon>
    </lineage>
</organism>
<sequence length="113" mass="13068">MRELVVEPDVFTFVNLLCACSQTCDFDSGRYVNWHIENTRVKTDIYVQNALVDMYFKCGYIALMIENGFLATTLAMAFLYVFFAWKMLKNLVAINDSKHLGTLCNVFDELLEE</sequence>
<gene>
    <name evidence="2" type="ORF">L1049_022340</name>
</gene>
<protein>
    <submittedName>
        <fullName evidence="2">Uncharacterized protein</fullName>
    </submittedName>
</protein>
<keyword evidence="1" id="KW-1133">Transmembrane helix</keyword>
<dbReference type="EMBL" id="JBBPBK010000011">
    <property type="protein sequence ID" value="KAK9275081.1"/>
    <property type="molecule type" value="Genomic_DNA"/>
</dbReference>
<reference evidence="2 3" key="1">
    <citation type="journal article" date="2024" name="Plant J.">
        <title>Genome sequences and population genomics reveal climatic adaptation and genomic divergence between two closely related sweetgum species.</title>
        <authorList>
            <person name="Xu W.Q."/>
            <person name="Ren C.Q."/>
            <person name="Zhang X.Y."/>
            <person name="Comes H.P."/>
            <person name="Liu X.H."/>
            <person name="Li Y.G."/>
            <person name="Kettle C.J."/>
            <person name="Jalonen R."/>
            <person name="Gaisberger H."/>
            <person name="Ma Y.Z."/>
            <person name="Qiu Y.X."/>
        </authorList>
    </citation>
    <scope>NUCLEOTIDE SEQUENCE [LARGE SCALE GENOMIC DNA]</scope>
    <source>
        <strain evidence="2">Hangzhou</strain>
    </source>
</reference>
<evidence type="ECO:0000313" key="2">
    <source>
        <dbReference type="EMBL" id="KAK9275081.1"/>
    </source>
</evidence>
<dbReference type="InterPro" id="IPR046960">
    <property type="entry name" value="PPR_At4g14850-like_plant"/>
</dbReference>
<dbReference type="PANTHER" id="PTHR47926">
    <property type="entry name" value="PENTATRICOPEPTIDE REPEAT-CONTAINING PROTEIN"/>
    <property type="match status" value="1"/>
</dbReference>
<accession>A0AAP0WQ33</accession>
<proteinExistence type="predicted"/>
<comment type="caution">
    <text evidence="2">The sequence shown here is derived from an EMBL/GenBank/DDBJ whole genome shotgun (WGS) entry which is preliminary data.</text>
</comment>
<dbReference type="GO" id="GO:0009451">
    <property type="term" value="P:RNA modification"/>
    <property type="evidence" value="ECO:0007669"/>
    <property type="project" value="InterPro"/>
</dbReference>
<keyword evidence="3" id="KW-1185">Reference proteome</keyword>
<dbReference type="AlphaFoldDB" id="A0AAP0WQ33"/>
<dbReference type="Gene3D" id="1.25.40.10">
    <property type="entry name" value="Tetratricopeptide repeat domain"/>
    <property type="match status" value="1"/>
</dbReference>
<keyword evidence="1" id="KW-0472">Membrane</keyword>
<dbReference type="GO" id="GO:0003723">
    <property type="term" value="F:RNA binding"/>
    <property type="evidence" value="ECO:0007669"/>
    <property type="project" value="InterPro"/>
</dbReference>
<dbReference type="PROSITE" id="PS51257">
    <property type="entry name" value="PROKAR_LIPOPROTEIN"/>
    <property type="match status" value="1"/>
</dbReference>
<dbReference type="InterPro" id="IPR011990">
    <property type="entry name" value="TPR-like_helical_dom_sf"/>
</dbReference>
<evidence type="ECO:0000313" key="3">
    <source>
        <dbReference type="Proteomes" id="UP001415857"/>
    </source>
</evidence>
<evidence type="ECO:0000256" key="1">
    <source>
        <dbReference type="SAM" id="Phobius"/>
    </source>
</evidence>
<keyword evidence="1" id="KW-0812">Transmembrane</keyword>